<keyword evidence="3" id="KW-1185">Reference proteome</keyword>
<feature type="compositionally biased region" description="Basic and acidic residues" evidence="1">
    <location>
        <begin position="107"/>
        <end position="118"/>
    </location>
</feature>
<feature type="compositionally biased region" description="Polar residues" evidence="1">
    <location>
        <begin position="119"/>
        <end position="139"/>
    </location>
</feature>
<gene>
    <name evidence="2" type="ORF">BASA50_006734</name>
</gene>
<feature type="region of interest" description="Disordered" evidence="1">
    <location>
        <begin position="441"/>
        <end position="490"/>
    </location>
</feature>
<feature type="compositionally biased region" description="Polar residues" evidence="1">
    <location>
        <begin position="391"/>
        <end position="407"/>
    </location>
</feature>
<dbReference type="InterPro" id="IPR028322">
    <property type="entry name" value="PNRC-like_rgn"/>
</dbReference>
<feature type="compositionally biased region" description="Low complexity" evidence="1">
    <location>
        <begin position="177"/>
        <end position="188"/>
    </location>
</feature>
<feature type="compositionally biased region" description="Polar residues" evidence="1">
    <location>
        <begin position="73"/>
        <end position="87"/>
    </location>
</feature>
<dbReference type="Proteomes" id="UP001648503">
    <property type="component" value="Unassembled WGS sequence"/>
</dbReference>
<feature type="region of interest" description="Disordered" evidence="1">
    <location>
        <begin position="39"/>
        <end position="219"/>
    </location>
</feature>
<evidence type="ECO:0000256" key="1">
    <source>
        <dbReference type="SAM" id="MobiDB-lite"/>
    </source>
</evidence>
<accession>A0ABQ8FC73</accession>
<feature type="compositionally biased region" description="Low complexity" evidence="1">
    <location>
        <begin position="39"/>
        <end position="49"/>
    </location>
</feature>
<sequence>MTAAVASNQQCLVTVKQHRIKPSHAQTTTITTTTTTIAAGASSPFPAGPIDSNSTSAPVVLHLSPNPKAPHSRPSSATTKQQHSNNGHSKRSGKVGAQATSGSARPNGKESSDTHKGSVSDSCADQSKTQPKPTKQSQPLRPKKHTPKQTAGADAGSSATPVSGQVPRMPGKRDRAALQQIQPLQPLADGNSKPHSTTHPTINNNNSNGNNSPATAHKPAQKILHSPLVLSPVSTLSPPLLRKPHSQQVLPRQPSLQTNYNTRTRRLSVPFVTSTNINSDVPSQNTLSSSTRTSNDAVSAPSTDCPYAGATFQNSPAASALPIPMFSRSVDRESSPMNSSALRSPTFIDTSSGMYPNSHSSRSFGAISDTMLPAAMNSQQQQLPYSPTPRSPMSTWSSFSPNPTSALHPSDPETFIIEDGGYPCEDLRSKSRNLLAMLSASNHSRNEEEGPRSSCASQQHPMKSSIPYVSPPFHPLSQQQQQHHHHRQQQHIYSNQPYVHSNLPTSAEPFLYAIPSPIDAPTNVLSPMYQQQHMQNQHQQIQHQEHPFHQPPMHSYMAYQPHELHPVSLMAPAVAHHIPEYADLSRHLKHVLGLRCE</sequence>
<reference evidence="2 3" key="1">
    <citation type="submission" date="2021-02" db="EMBL/GenBank/DDBJ databases">
        <title>Variation within the Batrachochytrium salamandrivorans European outbreak.</title>
        <authorList>
            <person name="Kelly M."/>
            <person name="Pasmans F."/>
            <person name="Shea T.P."/>
            <person name="Munoz J.F."/>
            <person name="Carranza S."/>
            <person name="Cuomo C.A."/>
            <person name="Martel A."/>
        </authorList>
    </citation>
    <scope>NUCLEOTIDE SEQUENCE [LARGE SCALE GENOMIC DNA]</scope>
    <source>
        <strain evidence="2 3">AMFP18/2</strain>
    </source>
</reference>
<feature type="compositionally biased region" description="Polar residues" evidence="1">
    <location>
        <begin position="193"/>
        <end position="202"/>
    </location>
</feature>
<feature type="compositionally biased region" description="Low complexity" evidence="1">
    <location>
        <begin position="203"/>
        <end position="212"/>
    </location>
</feature>
<feature type="region of interest" description="Disordered" evidence="1">
    <location>
        <begin position="379"/>
        <end position="407"/>
    </location>
</feature>
<name>A0ABQ8FC73_9FUNG</name>
<evidence type="ECO:0000313" key="3">
    <source>
        <dbReference type="Proteomes" id="UP001648503"/>
    </source>
</evidence>
<proteinExistence type="predicted"/>
<feature type="region of interest" description="Disordered" evidence="1">
    <location>
        <begin position="275"/>
        <end position="302"/>
    </location>
</feature>
<protein>
    <submittedName>
        <fullName evidence="2">Uncharacterized protein</fullName>
    </submittedName>
</protein>
<organism evidence="2 3">
    <name type="scientific">Batrachochytrium salamandrivorans</name>
    <dbReference type="NCBI Taxonomy" id="1357716"/>
    <lineage>
        <taxon>Eukaryota</taxon>
        <taxon>Fungi</taxon>
        <taxon>Fungi incertae sedis</taxon>
        <taxon>Chytridiomycota</taxon>
        <taxon>Chytridiomycota incertae sedis</taxon>
        <taxon>Chytridiomycetes</taxon>
        <taxon>Rhizophydiales</taxon>
        <taxon>Rhizophydiales incertae sedis</taxon>
        <taxon>Batrachochytrium</taxon>
    </lineage>
</organism>
<dbReference type="Pfam" id="PF15365">
    <property type="entry name" value="PNRC"/>
    <property type="match status" value="1"/>
</dbReference>
<dbReference type="EMBL" id="JAFCIX010000336">
    <property type="protein sequence ID" value="KAH6594263.1"/>
    <property type="molecule type" value="Genomic_DNA"/>
</dbReference>
<comment type="caution">
    <text evidence="2">The sequence shown here is derived from an EMBL/GenBank/DDBJ whole genome shotgun (WGS) entry which is preliminary data.</text>
</comment>
<evidence type="ECO:0000313" key="2">
    <source>
        <dbReference type="EMBL" id="KAH6594263.1"/>
    </source>
</evidence>